<dbReference type="SMART" id="SM00329">
    <property type="entry name" value="BPI2"/>
    <property type="match status" value="1"/>
</dbReference>
<accession>A0A843VYI8</accession>
<dbReference type="InterPro" id="IPR017943">
    <property type="entry name" value="Bactericidal_perm-incr_a/b_dom"/>
</dbReference>
<name>A0A843VYI8_COLES</name>
<comment type="caution">
    <text evidence="2">The sequence shown here is derived from an EMBL/GenBank/DDBJ whole genome shotgun (WGS) entry which is preliminary data.</text>
</comment>
<dbReference type="PANTHER" id="PTHR46801">
    <property type="entry name" value="OS06G0309200 PROTEIN"/>
    <property type="match status" value="1"/>
</dbReference>
<evidence type="ECO:0000259" key="1">
    <source>
        <dbReference type="SMART" id="SM00329"/>
    </source>
</evidence>
<reference evidence="2" key="1">
    <citation type="submission" date="2017-07" db="EMBL/GenBank/DDBJ databases">
        <title>Taro Niue Genome Assembly and Annotation.</title>
        <authorList>
            <person name="Atibalentja N."/>
            <person name="Keating K."/>
            <person name="Fields C.J."/>
        </authorList>
    </citation>
    <scope>NUCLEOTIDE SEQUENCE</scope>
    <source>
        <strain evidence="2">Niue_2</strain>
        <tissue evidence="2">Leaf</tissue>
    </source>
</reference>
<dbReference type="GO" id="GO:0008289">
    <property type="term" value="F:lipid binding"/>
    <property type="evidence" value="ECO:0007669"/>
    <property type="project" value="InterPro"/>
</dbReference>
<dbReference type="Gene3D" id="3.15.10.10">
    <property type="entry name" value="Bactericidal permeability-increasing protein, domain 1"/>
    <property type="match status" value="1"/>
</dbReference>
<dbReference type="SUPFAM" id="SSF55394">
    <property type="entry name" value="Bactericidal permeability-increasing protein, BPI"/>
    <property type="match status" value="2"/>
</dbReference>
<proteinExistence type="predicted"/>
<dbReference type="Proteomes" id="UP000652761">
    <property type="component" value="Unassembled WGS sequence"/>
</dbReference>
<evidence type="ECO:0000313" key="2">
    <source>
        <dbReference type="EMBL" id="MQM01979.1"/>
    </source>
</evidence>
<dbReference type="Pfam" id="PF02886">
    <property type="entry name" value="LBP_BPI_CETP_C"/>
    <property type="match status" value="1"/>
</dbReference>
<organism evidence="2 3">
    <name type="scientific">Colocasia esculenta</name>
    <name type="common">Wild taro</name>
    <name type="synonym">Arum esculentum</name>
    <dbReference type="NCBI Taxonomy" id="4460"/>
    <lineage>
        <taxon>Eukaryota</taxon>
        <taxon>Viridiplantae</taxon>
        <taxon>Streptophyta</taxon>
        <taxon>Embryophyta</taxon>
        <taxon>Tracheophyta</taxon>
        <taxon>Spermatophyta</taxon>
        <taxon>Magnoliopsida</taxon>
        <taxon>Liliopsida</taxon>
        <taxon>Araceae</taxon>
        <taxon>Aroideae</taxon>
        <taxon>Colocasieae</taxon>
        <taxon>Colocasia</taxon>
    </lineage>
</organism>
<feature type="domain" description="Lipid-binding serum glycoprotein C-terminal" evidence="1">
    <location>
        <begin position="137"/>
        <end position="335"/>
    </location>
</feature>
<dbReference type="EMBL" id="NMUH01002767">
    <property type="protein sequence ID" value="MQM01979.1"/>
    <property type="molecule type" value="Genomic_DNA"/>
</dbReference>
<dbReference type="Gene3D" id="3.15.20.10">
    <property type="entry name" value="Bactericidal permeability-increasing protein, domain 2"/>
    <property type="match status" value="1"/>
</dbReference>
<dbReference type="InterPro" id="IPR045897">
    <property type="entry name" value="BPI/LBP_pln"/>
</dbReference>
<dbReference type="PANTHER" id="PTHR46801:SF2">
    <property type="entry name" value="LIPOPOLYSACCHARIDE-BINDING PROTEIN"/>
    <property type="match status" value="1"/>
</dbReference>
<dbReference type="OrthoDB" id="10255543at2759"/>
<protein>
    <recommendedName>
        <fullName evidence="1">Lipid-binding serum glycoprotein C-terminal domain-containing protein</fullName>
    </recommendedName>
</protein>
<dbReference type="InterPro" id="IPR001124">
    <property type="entry name" value="Lipid-bd_serum_glycop_C"/>
</dbReference>
<dbReference type="CDD" id="cd00026">
    <property type="entry name" value="BPI2"/>
    <property type="match status" value="1"/>
</dbReference>
<dbReference type="Pfam" id="PF01273">
    <property type="entry name" value="LBP_BPI_CETP"/>
    <property type="match status" value="1"/>
</dbReference>
<dbReference type="InterPro" id="IPR017942">
    <property type="entry name" value="Lipid-bd_serum_glycop_N"/>
</dbReference>
<gene>
    <name evidence="2" type="ORF">Taro_034739</name>
</gene>
<dbReference type="AlphaFoldDB" id="A0A843VYI8"/>
<evidence type="ECO:0000313" key="3">
    <source>
        <dbReference type="Proteomes" id="UP000652761"/>
    </source>
</evidence>
<keyword evidence="3" id="KW-1185">Reference proteome</keyword>
<sequence>MEIRLTMSLENRGGGLKLIMKDCSCSMKDIFITVEGGASWLYQGLVDAFEDQIRSAVEAAIKKKISEGISKIDSSLQNIPKEIRVDDIVSLNVSVVDDPRLGKSSIEFDIDGLFFARNQVLISSFLQNKSRPSISCNGSLKMLGMSFDEEVFTSASVVFFEAGQLHWVVDEVPDRHLLNTAGWRFIIPQLYKKYPNDDMKLNVSVTSAPILRISRKNIVVSILSDIIVNVLDGNKMIPVACIATVVTASGVPEISGNNLAGRLALEDFTLNLKWSTVGAFHMNLIQGVMRVFLNNVFIPHLNSHLRKGFPVPIIHGFTLKNATILSYDSRIVVCTDIISSCSRDLMPM</sequence>